<name>A0ABV6P9X4_9MICC</name>
<reference evidence="9 10" key="1">
    <citation type="submission" date="2024-09" db="EMBL/GenBank/DDBJ databases">
        <authorList>
            <person name="Sun Q."/>
            <person name="Mori K."/>
        </authorList>
    </citation>
    <scope>NUCLEOTIDE SEQUENCE [LARGE SCALE GENOMIC DNA]</scope>
    <source>
        <strain evidence="9 10">NCAIM B.02604</strain>
    </source>
</reference>
<evidence type="ECO:0000256" key="1">
    <source>
        <dbReference type="ARBA" id="ARBA00004651"/>
    </source>
</evidence>
<keyword evidence="7 8" id="KW-0472">Membrane</keyword>
<keyword evidence="3" id="KW-0813">Transport</keyword>
<dbReference type="Proteomes" id="UP001589862">
    <property type="component" value="Unassembled WGS sequence"/>
</dbReference>
<comment type="caution">
    <text evidence="9">The sequence shown here is derived from an EMBL/GenBank/DDBJ whole genome shotgun (WGS) entry which is preliminary data.</text>
</comment>
<feature type="transmembrane region" description="Helical" evidence="8">
    <location>
        <begin position="236"/>
        <end position="269"/>
    </location>
</feature>
<keyword evidence="5 8" id="KW-0812">Transmembrane</keyword>
<dbReference type="EMBL" id="JBHLUB010000027">
    <property type="protein sequence ID" value="MFC0581919.1"/>
    <property type="molecule type" value="Genomic_DNA"/>
</dbReference>
<proteinExistence type="inferred from homology"/>
<sequence length="332" mass="36102">MSPLLSTPARRVHRFEGLLTPRTWLWVLGASSLVLIGLFLFYGIEGGFAYAVNRRLLSVITMVLVAYAVGMSTVLFQTVTNNRILTPSIMGFDALYLLIQTAAVFLFSAGALTSAPEPLKFVLNTVLMTGFAIVLYRWVFTGQGRSLHLLLLIGIVFGTLFRGIASLLQRLMDPSEYIILQDLFFASFNRTKPDLLPFALLALVVVSIPVVLWRHQLDVMNLGREVAISLGVHYKLISTGVLVIAAVMISVSTALVGPVTFFGVLVANLAYQVSSGKHRYTLPAAVLIGVIALIGGQFLLSHVLGLSTALSIIIDFVGGIVFIALLLRGRLR</sequence>
<dbReference type="Pfam" id="PF01032">
    <property type="entry name" value="FecCD"/>
    <property type="match status" value="1"/>
</dbReference>
<dbReference type="PANTHER" id="PTHR30472:SF19">
    <property type="entry name" value="PETROBACTIN IMPORT SYSTEM PERMEASE PROTEIN YCLO"/>
    <property type="match status" value="1"/>
</dbReference>
<dbReference type="InterPro" id="IPR000522">
    <property type="entry name" value="ABC_transptr_permease_BtuC"/>
</dbReference>
<dbReference type="PANTHER" id="PTHR30472">
    <property type="entry name" value="FERRIC ENTEROBACTIN TRANSPORT SYSTEM PERMEASE PROTEIN"/>
    <property type="match status" value="1"/>
</dbReference>
<evidence type="ECO:0000313" key="10">
    <source>
        <dbReference type="Proteomes" id="UP001589862"/>
    </source>
</evidence>
<dbReference type="InterPro" id="IPR037294">
    <property type="entry name" value="ABC_BtuC-like"/>
</dbReference>
<evidence type="ECO:0000256" key="3">
    <source>
        <dbReference type="ARBA" id="ARBA00022448"/>
    </source>
</evidence>
<keyword evidence="6 8" id="KW-1133">Transmembrane helix</keyword>
<comment type="similarity">
    <text evidence="2">Belongs to the binding-protein-dependent transport system permease family. FecCD subfamily.</text>
</comment>
<accession>A0ABV6P9X4</accession>
<organism evidence="9 10">
    <name type="scientific">Micrococcoides hystricis</name>
    <dbReference type="NCBI Taxonomy" id="1572761"/>
    <lineage>
        <taxon>Bacteria</taxon>
        <taxon>Bacillati</taxon>
        <taxon>Actinomycetota</taxon>
        <taxon>Actinomycetes</taxon>
        <taxon>Micrococcales</taxon>
        <taxon>Micrococcaceae</taxon>
        <taxon>Micrococcoides</taxon>
    </lineage>
</organism>
<evidence type="ECO:0000256" key="6">
    <source>
        <dbReference type="ARBA" id="ARBA00022989"/>
    </source>
</evidence>
<dbReference type="CDD" id="cd06550">
    <property type="entry name" value="TM_ABC_iron-siderophores_like"/>
    <property type="match status" value="1"/>
</dbReference>
<evidence type="ECO:0000256" key="8">
    <source>
        <dbReference type="SAM" id="Phobius"/>
    </source>
</evidence>
<feature type="transmembrane region" description="Helical" evidence="8">
    <location>
        <begin position="195"/>
        <end position="216"/>
    </location>
</feature>
<evidence type="ECO:0000256" key="5">
    <source>
        <dbReference type="ARBA" id="ARBA00022692"/>
    </source>
</evidence>
<feature type="transmembrane region" description="Helical" evidence="8">
    <location>
        <begin position="281"/>
        <end position="300"/>
    </location>
</feature>
<feature type="transmembrane region" description="Helical" evidence="8">
    <location>
        <begin position="146"/>
        <end position="165"/>
    </location>
</feature>
<comment type="subcellular location">
    <subcellularLocation>
        <location evidence="1">Cell membrane</location>
        <topology evidence="1">Multi-pass membrane protein</topology>
    </subcellularLocation>
</comment>
<feature type="transmembrane region" description="Helical" evidence="8">
    <location>
        <begin position="24"/>
        <end position="44"/>
    </location>
</feature>
<keyword evidence="4" id="KW-1003">Cell membrane</keyword>
<evidence type="ECO:0000256" key="4">
    <source>
        <dbReference type="ARBA" id="ARBA00022475"/>
    </source>
</evidence>
<feature type="transmembrane region" description="Helical" evidence="8">
    <location>
        <begin position="121"/>
        <end position="140"/>
    </location>
</feature>
<feature type="transmembrane region" description="Helical" evidence="8">
    <location>
        <begin position="56"/>
        <end position="76"/>
    </location>
</feature>
<feature type="transmembrane region" description="Helical" evidence="8">
    <location>
        <begin position="306"/>
        <end position="327"/>
    </location>
</feature>
<protein>
    <submittedName>
        <fullName evidence="9">Iron chelate uptake ABC transporter family permease subunit</fullName>
    </submittedName>
</protein>
<evidence type="ECO:0000256" key="2">
    <source>
        <dbReference type="ARBA" id="ARBA00007935"/>
    </source>
</evidence>
<evidence type="ECO:0000256" key="7">
    <source>
        <dbReference type="ARBA" id="ARBA00023136"/>
    </source>
</evidence>
<gene>
    <name evidence="9" type="ORF">ACFFFR_05925</name>
</gene>
<dbReference type="SUPFAM" id="SSF81345">
    <property type="entry name" value="ABC transporter involved in vitamin B12 uptake, BtuC"/>
    <property type="match status" value="1"/>
</dbReference>
<evidence type="ECO:0000313" key="9">
    <source>
        <dbReference type="EMBL" id="MFC0581919.1"/>
    </source>
</evidence>
<keyword evidence="10" id="KW-1185">Reference proteome</keyword>
<dbReference type="RefSeq" id="WP_377458687.1">
    <property type="nucleotide sequence ID" value="NZ_JBHLUB010000027.1"/>
</dbReference>
<dbReference type="Gene3D" id="1.10.3470.10">
    <property type="entry name" value="ABC transporter involved in vitamin B12 uptake, BtuC"/>
    <property type="match status" value="1"/>
</dbReference>
<feature type="transmembrane region" description="Helical" evidence="8">
    <location>
        <begin position="88"/>
        <end position="109"/>
    </location>
</feature>